<organism evidence="4 5">
    <name type="scientific">Malonomonas rubra DSM 5091</name>
    <dbReference type="NCBI Taxonomy" id="1122189"/>
    <lineage>
        <taxon>Bacteria</taxon>
        <taxon>Pseudomonadati</taxon>
        <taxon>Thermodesulfobacteriota</taxon>
        <taxon>Desulfuromonadia</taxon>
        <taxon>Desulfuromonadales</taxon>
        <taxon>Geopsychrobacteraceae</taxon>
        <taxon>Malonomonas</taxon>
    </lineage>
</organism>
<keyword evidence="5" id="KW-1185">Reference proteome</keyword>
<dbReference type="InterPro" id="IPR036105">
    <property type="entry name" value="DiNase_FeMo-co_biosyn_sf"/>
</dbReference>
<evidence type="ECO:0000313" key="4">
    <source>
        <dbReference type="EMBL" id="SHJ90435.1"/>
    </source>
</evidence>
<dbReference type="GO" id="GO:0009399">
    <property type="term" value="P:nitrogen fixation"/>
    <property type="evidence" value="ECO:0007669"/>
    <property type="project" value="InterPro"/>
</dbReference>
<feature type="domain" description="Dinitrogenase iron-molybdenum cofactor biosynthesis" evidence="3">
    <location>
        <begin position="12"/>
        <end position="102"/>
    </location>
</feature>
<dbReference type="Proteomes" id="UP000184171">
    <property type="component" value="Unassembled WGS sequence"/>
</dbReference>
<dbReference type="InterPro" id="IPR003731">
    <property type="entry name" value="Di-Nase_FeMo-co_biosynth"/>
</dbReference>
<keyword evidence="2" id="KW-0535">Nitrogen fixation</keyword>
<proteinExistence type="inferred from homology"/>
<dbReference type="RefSeq" id="WP_072910024.1">
    <property type="nucleotide sequence ID" value="NZ_FQZT01000024.1"/>
</dbReference>
<name>A0A1M6N413_MALRU</name>
<dbReference type="SUPFAM" id="SSF53146">
    <property type="entry name" value="Nitrogenase accessory factor-like"/>
    <property type="match status" value="1"/>
</dbReference>
<dbReference type="NCBIfam" id="TIGR02663">
    <property type="entry name" value="nifX"/>
    <property type="match status" value="1"/>
</dbReference>
<evidence type="ECO:0000313" key="5">
    <source>
        <dbReference type="Proteomes" id="UP000184171"/>
    </source>
</evidence>
<accession>A0A1M6N413</accession>
<sequence length="122" mass="13350">MKVAFASTDKVHIDEHFGRAEEFYIWNIGPEEAEFTGVIQVTEEGGDAADRIEARGAALDECALVYVGEIGGPAAARLVAKKIHPLKSKTKEPITEVVEKLQEVLKGTPPPWLRKAMLKGTH</sequence>
<reference evidence="4 5" key="1">
    <citation type="submission" date="2016-11" db="EMBL/GenBank/DDBJ databases">
        <authorList>
            <person name="Jaros S."/>
            <person name="Januszkiewicz K."/>
            <person name="Wedrychowicz H."/>
        </authorList>
    </citation>
    <scope>NUCLEOTIDE SEQUENCE [LARGE SCALE GENOMIC DNA]</scope>
    <source>
        <strain evidence="4 5">DSM 5091</strain>
    </source>
</reference>
<dbReference type="Pfam" id="PF02579">
    <property type="entry name" value="Nitro_FeMo-Co"/>
    <property type="match status" value="1"/>
</dbReference>
<comment type="similarity">
    <text evidence="1">Belongs to the NifX/NifY family.</text>
</comment>
<evidence type="ECO:0000256" key="1">
    <source>
        <dbReference type="ARBA" id="ARBA00010285"/>
    </source>
</evidence>
<gene>
    <name evidence="4" type="ORF">SAMN02745165_03503</name>
</gene>
<dbReference type="InterPro" id="IPR051840">
    <property type="entry name" value="NifX/NifY_domain"/>
</dbReference>
<dbReference type="Gene3D" id="3.30.420.130">
    <property type="entry name" value="Dinitrogenase iron-molybdenum cofactor biosynthesis domain"/>
    <property type="match status" value="1"/>
</dbReference>
<dbReference type="PANTHER" id="PTHR33937">
    <property type="entry name" value="IRON-MOLYBDENUM PROTEIN-RELATED-RELATED"/>
    <property type="match status" value="1"/>
</dbReference>
<dbReference type="InterPro" id="IPR013480">
    <property type="entry name" value="NifX"/>
</dbReference>
<dbReference type="InterPro" id="IPR034169">
    <property type="entry name" value="NifX-like"/>
</dbReference>
<dbReference type="GO" id="GO:0051540">
    <property type="term" value="F:metal cluster binding"/>
    <property type="evidence" value="ECO:0007669"/>
    <property type="project" value="InterPro"/>
</dbReference>
<evidence type="ECO:0000256" key="2">
    <source>
        <dbReference type="ARBA" id="ARBA00023231"/>
    </source>
</evidence>
<protein>
    <submittedName>
        <fullName evidence="4">Nitrogen fixation protein NifX</fullName>
    </submittedName>
</protein>
<dbReference type="EMBL" id="FQZT01000024">
    <property type="protein sequence ID" value="SHJ90435.1"/>
    <property type="molecule type" value="Genomic_DNA"/>
</dbReference>
<evidence type="ECO:0000259" key="3">
    <source>
        <dbReference type="Pfam" id="PF02579"/>
    </source>
</evidence>
<dbReference type="PANTHER" id="PTHR33937:SF1">
    <property type="entry name" value="IRON-MOLIBDENUM COFACTOR PROCESSING PROTEIN"/>
    <property type="match status" value="1"/>
</dbReference>
<dbReference type="OrthoDB" id="9797941at2"/>
<dbReference type="AlphaFoldDB" id="A0A1M6N413"/>
<dbReference type="STRING" id="1122189.SAMN02745165_03503"/>
<dbReference type="CDD" id="cd00853">
    <property type="entry name" value="NifX"/>
    <property type="match status" value="1"/>
</dbReference>